<dbReference type="EMBL" id="MN234187">
    <property type="protein sequence ID" value="QFG10322.1"/>
    <property type="molecule type" value="Genomic_DNA"/>
</dbReference>
<dbReference type="Proteomes" id="UP000327317">
    <property type="component" value="Segment"/>
</dbReference>
<proteinExistence type="predicted"/>
<name>A0A5J6TNM4_9CAUD</name>
<dbReference type="InterPro" id="IPR014719">
    <property type="entry name" value="Ribosomal_bL12_C/ClpS-like"/>
</dbReference>
<reference evidence="1 2" key="1">
    <citation type="submission" date="2019-07" db="EMBL/GenBank/DDBJ databases">
        <authorList>
            <person name="Stoner T.H."/>
            <person name="Garlena R.A."/>
            <person name="Russell D.A."/>
            <person name="Pope W.H."/>
            <person name="Jacobs-Sera D."/>
            <person name="Hatfull G.F."/>
        </authorList>
    </citation>
    <scope>NUCLEOTIDE SEQUENCE [LARGE SCALE GENOMIC DNA]</scope>
</reference>
<keyword evidence="2" id="KW-1185">Reference proteome</keyword>
<evidence type="ECO:0000313" key="1">
    <source>
        <dbReference type="EMBL" id="QFG10322.1"/>
    </source>
</evidence>
<evidence type="ECO:0000313" key="2">
    <source>
        <dbReference type="Proteomes" id="UP000327317"/>
    </source>
</evidence>
<dbReference type="KEGG" id="vg:63210035"/>
<gene>
    <name evidence="1" type="primary">94</name>
    <name evidence="1" type="ORF">SEA_DYOEDAFOS_94</name>
</gene>
<accession>A0A5J6TNM4</accession>
<dbReference type="Gene3D" id="3.30.1390.10">
    <property type="match status" value="1"/>
</dbReference>
<sequence>MTVNNFFVDTAKAPTLSEPRAYTRPVNLDSDRVIPAEPAGVNRVKAVKALREEFPGMGLKEAVDIVDGKAARPAKPENLVELTDEEAEAAARAIRENTGRVFGLQVNAVVAAINKVRASDPVGTLRKSVAGQYAFAVAAGQYLVIETGDRPRFRAATEQEARDIKRAWSLVTNA</sequence>
<protein>
    <submittedName>
        <fullName evidence="1">Uncharacterized protein</fullName>
    </submittedName>
</protein>
<organism evidence="1 2">
    <name type="scientific">Mycobacterium phage DyoEdafos</name>
    <dbReference type="NCBI Taxonomy" id="2599860"/>
    <lineage>
        <taxon>Viruses</taxon>
        <taxon>Duplodnaviria</taxon>
        <taxon>Heunggongvirae</taxon>
        <taxon>Uroviricota</taxon>
        <taxon>Caudoviricetes</taxon>
        <taxon>Vilmaviridae</taxon>
        <taxon>Lclasvirinae</taxon>
        <taxon>Bromdenvirus</taxon>
        <taxon>Bromdenvirus dyoedafos</taxon>
    </lineage>
</organism>
<dbReference type="GeneID" id="63210035"/>
<dbReference type="RefSeq" id="YP_010013442.1">
    <property type="nucleotide sequence ID" value="NC_053511.1"/>
</dbReference>